<dbReference type="PANTHER" id="PTHR15239">
    <property type="entry name" value="NUCLEAR EXPORT MEDIATOR FACTOR NEMF"/>
    <property type="match status" value="1"/>
</dbReference>
<evidence type="ECO:0000256" key="6">
    <source>
        <dbReference type="SAM" id="MobiDB-lite"/>
    </source>
</evidence>
<evidence type="ECO:0000259" key="7">
    <source>
        <dbReference type="Pfam" id="PF05670"/>
    </source>
</evidence>
<keyword evidence="4 5" id="KW-0648">Protein biosynthesis</keyword>
<evidence type="ECO:0000256" key="3">
    <source>
        <dbReference type="ARBA" id="ARBA00022884"/>
    </source>
</evidence>
<keyword evidence="9" id="KW-1185">Reference proteome</keyword>
<dbReference type="Pfam" id="PF05833">
    <property type="entry name" value="NFACT_N"/>
    <property type="match status" value="1"/>
</dbReference>
<protein>
    <recommendedName>
        <fullName evidence="5">Rqc2 homolog RqcH</fullName>
        <shortName evidence="5">RqcH</shortName>
    </recommendedName>
</protein>
<keyword evidence="5" id="KW-0175">Coiled coil</keyword>
<dbReference type="InterPro" id="IPR051608">
    <property type="entry name" value="RQC_Subunit_NEMF"/>
</dbReference>
<feature type="region of interest" description="Disordered" evidence="6">
    <location>
        <begin position="432"/>
        <end position="467"/>
    </location>
</feature>
<dbReference type="Gene3D" id="2.30.310.10">
    <property type="entry name" value="ibrinogen binding protein from staphylococcus aureus domain"/>
    <property type="match status" value="1"/>
</dbReference>
<dbReference type="Proteomes" id="UP000707477">
    <property type="component" value="Unassembled WGS sequence"/>
</dbReference>
<keyword evidence="1 5" id="KW-0820">tRNA-binding</keyword>
<keyword evidence="3 5" id="KW-0694">RNA-binding</keyword>
<dbReference type="InterPro" id="IPR043682">
    <property type="entry name" value="RqcH_bacterial"/>
</dbReference>
<feature type="coiled-coil region" evidence="5">
    <location>
        <begin position="293"/>
        <end position="320"/>
    </location>
</feature>
<gene>
    <name evidence="5" type="primary">rqcH</name>
    <name evidence="8" type="ORF">HEQ44_00545</name>
</gene>
<evidence type="ECO:0000256" key="1">
    <source>
        <dbReference type="ARBA" id="ARBA00022555"/>
    </source>
</evidence>
<dbReference type="InterPro" id="IPR008532">
    <property type="entry name" value="NFACT_RNA-bd"/>
</dbReference>
<dbReference type="PANTHER" id="PTHR15239:SF6">
    <property type="entry name" value="RIBOSOME QUALITY CONTROL COMPLEX SUBUNIT NEMF"/>
    <property type="match status" value="1"/>
</dbReference>
<dbReference type="Gene3D" id="3.40.970.40">
    <property type="entry name" value="fibrinogen binding protein from staphylococcus aureus domain like"/>
    <property type="match status" value="1"/>
</dbReference>
<evidence type="ECO:0000313" key="8">
    <source>
        <dbReference type="EMBL" id="NLR28674.1"/>
    </source>
</evidence>
<dbReference type="HAMAP" id="MF_00844_B">
    <property type="entry name" value="RqcH_B"/>
    <property type="match status" value="1"/>
</dbReference>
<proteinExistence type="inferred from homology"/>
<organism evidence="8 9">
    <name type="scientific">Levilactobacillus tujiorum</name>
    <dbReference type="NCBI Taxonomy" id="2912243"/>
    <lineage>
        <taxon>Bacteria</taxon>
        <taxon>Bacillati</taxon>
        <taxon>Bacillota</taxon>
        <taxon>Bacilli</taxon>
        <taxon>Lactobacillales</taxon>
        <taxon>Lactobacillaceae</taxon>
        <taxon>Levilactobacillus</taxon>
    </lineage>
</organism>
<accession>A0ABX1L300</accession>
<comment type="function">
    <text evidence="5">Key component of the ribosome quality control system (RQC), a ribosome-associated complex that mediates the extraction of incompletely synthesized nascent chains from stalled ribosomes and their subsequent degradation. RqcH recruits Ala-charged tRNA, and with RqcP directs the elongation of stalled nascent chains on 50S ribosomal subunits, leading to non-templated C-terminal alanine extensions (Ala tail). The Ala tail promotes nascent chain degradation. May add between 1 and at least 8 Ala residues. Binds to stalled 50S ribosomal subunits.</text>
</comment>
<evidence type="ECO:0000313" key="9">
    <source>
        <dbReference type="Proteomes" id="UP000707477"/>
    </source>
</evidence>
<evidence type="ECO:0000256" key="2">
    <source>
        <dbReference type="ARBA" id="ARBA00022730"/>
    </source>
</evidence>
<comment type="similarity">
    <text evidence="5">Belongs to the NEMF family.</text>
</comment>
<sequence length="572" mass="64854">MSFDGSFTHAMVRELSQSLSTGRVSKINQPYDNEVVLTIRANSHNYPILLSANPTYARIQVTQIPYVNPPVPTNFTMILRKYLQGAILKDITQVANDRVVHLHFTSRNELGDQQELLLIIEIMARHSNVILVNSADMKILDAIKHVGSDQNRYRLLLPGAQYINPPKQDLTDPFTGPRADLTQTLRDFPNRDVLAQTLQHQYQGLGKDTVAALATALHEPGDAQQHFRDFFAGFDQPQPTLSISPKGKTNFTAFPYPTDGQQHHAETLSDLLDTYYQDKAERDRVQQQGSILIRVVRNELKKNRNKLKKLQRTLAETENADEYRIKGEILTTYLNQVERGQTSVALPNFYDDNKPLKIQLSNQLSPNQNAQKYFKRYQKAKNAVSYVTEQLKITQADVDYFANIMAQIELAAPKDLVDIRLELQQGGYLRDHDHQKNQKKNKKQRRQKVSKPDRFTASDGTKISVGKNNLQNDQLSLHTAKRTDIWLHVKDMPGSHVIIHADHPSDATILEAANLAAYFSKGRESSNVPVDYLPVKRLHKPNGAKPGFVIFTGQHTVYVTPQSDLVEKLADN</sequence>
<name>A0ABX1L300_9LACO</name>
<feature type="compositionally biased region" description="Polar residues" evidence="6">
    <location>
        <begin position="458"/>
        <end position="467"/>
    </location>
</feature>
<comment type="caution">
    <text evidence="8">The sequence shown here is derived from an EMBL/GenBank/DDBJ whole genome shotgun (WGS) entry which is preliminary data.</text>
</comment>
<keyword evidence="2 5" id="KW-0699">rRNA-binding</keyword>
<evidence type="ECO:0000256" key="4">
    <source>
        <dbReference type="ARBA" id="ARBA00022917"/>
    </source>
</evidence>
<comment type="subunit">
    <text evidence="5">Associates with stalled 50S ribosomal subunits. Binds to RqcP.</text>
</comment>
<evidence type="ECO:0000256" key="5">
    <source>
        <dbReference type="HAMAP-Rule" id="MF_00844"/>
    </source>
</evidence>
<reference evidence="8 9" key="1">
    <citation type="submission" date="2020-03" db="EMBL/GenBank/DDBJ databases">
        <authorList>
            <person name="Zhang Z."/>
            <person name="Guo Z."/>
            <person name="Hou Q."/>
            <person name="Shen X."/>
        </authorList>
    </citation>
    <scope>NUCLEOTIDE SEQUENCE [LARGE SCALE GENOMIC DNA]</scope>
    <source>
        <strain evidence="8 9">HBUAS51329</strain>
    </source>
</reference>
<feature type="domain" description="NFACT RNA-binding" evidence="7">
    <location>
        <begin position="454"/>
        <end position="549"/>
    </location>
</feature>
<feature type="compositionally biased region" description="Basic residues" evidence="6">
    <location>
        <begin position="437"/>
        <end position="449"/>
    </location>
</feature>
<dbReference type="RefSeq" id="WP_168848633.1">
    <property type="nucleotide sequence ID" value="NZ_JAAVSD010000001.1"/>
</dbReference>
<dbReference type="EMBL" id="JAAVSD010000001">
    <property type="protein sequence ID" value="NLR28674.1"/>
    <property type="molecule type" value="Genomic_DNA"/>
</dbReference>
<dbReference type="Pfam" id="PF05670">
    <property type="entry name" value="NFACT-R_1"/>
    <property type="match status" value="1"/>
</dbReference>